<proteinExistence type="predicted"/>
<gene>
    <name evidence="1" type="ORF">RJT34_20094</name>
</gene>
<keyword evidence="2" id="KW-1185">Reference proteome</keyword>
<protein>
    <submittedName>
        <fullName evidence="1">Uncharacterized protein</fullName>
    </submittedName>
</protein>
<comment type="caution">
    <text evidence="1">The sequence shown here is derived from an EMBL/GenBank/DDBJ whole genome shotgun (WGS) entry which is preliminary data.</text>
</comment>
<dbReference type="EMBL" id="JAYKXN010000005">
    <property type="protein sequence ID" value="KAK7285326.1"/>
    <property type="molecule type" value="Genomic_DNA"/>
</dbReference>
<reference evidence="1 2" key="1">
    <citation type="submission" date="2024-01" db="EMBL/GenBank/DDBJ databases">
        <title>The genomes of 5 underutilized Papilionoideae crops provide insights into root nodulation and disease resistance.</title>
        <authorList>
            <person name="Yuan L."/>
        </authorList>
    </citation>
    <scope>NUCLEOTIDE SEQUENCE [LARGE SCALE GENOMIC DNA]</scope>
    <source>
        <strain evidence="1">LY-2023</strain>
        <tissue evidence="1">Leaf</tissue>
    </source>
</reference>
<evidence type="ECO:0000313" key="2">
    <source>
        <dbReference type="Proteomes" id="UP001359559"/>
    </source>
</evidence>
<evidence type="ECO:0000313" key="1">
    <source>
        <dbReference type="EMBL" id="KAK7285326.1"/>
    </source>
</evidence>
<dbReference type="AlphaFoldDB" id="A0AAN9ISK0"/>
<accession>A0AAN9ISK0</accession>
<name>A0AAN9ISK0_CLITE</name>
<organism evidence="1 2">
    <name type="scientific">Clitoria ternatea</name>
    <name type="common">Butterfly pea</name>
    <dbReference type="NCBI Taxonomy" id="43366"/>
    <lineage>
        <taxon>Eukaryota</taxon>
        <taxon>Viridiplantae</taxon>
        <taxon>Streptophyta</taxon>
        <taxon>Embryophyta</taxon>
        <taxon>Tracheophyta</taxon>
        <taxon>Spermatophyta</taxon>
        <taxon>Magnoliopsida</taxon>
        <taxon>eudicotyledons</taxon>
        <taxon>Gunneridae</taxon>
        <taxon>Pentapetalae</taxon>
        <taxon>rosids</taxon>
        <taxon>fabids</taxon>
        <taxon>Fabales</taxon>
        <taxon>Fabaceae</taxon>
        <taxon>Papilionoideae</taxon>
        <taxon>50 kb inversion clade</taxon>
        <taxon>NPAAA clade</taxon>
        <taxon>indigoferoid/millettioid clade</taxon>
        <taxon>Phaseoleae</taxon>
        <taxon>Clitoria</taxon>
    </lineage>
</organism>
<dbReference type="Proteomes" id="UP001359559">
    <property type="component" value="Unassembled WGS sequence"/>
</dbReference>
<sequence>MHLGSRRQANKGNHSSLMEERALSIIEEFEKVAEEKANEAEKGVASQTLDKTIDAAVEATIGNSKLESINNN</sequence>